<reference evidence="2 3" key="1">
    <citation type="submission" date="2024-09" db="EMBL/GenBank/DDBJ databases">
        <authorList>
            <person name="Sun Q."/>
            <person name="Mori K."/>
        </authorList>
    </citation>
    <scope>NUCLEOTIDE SEQUENCE [LARGE SCALE GENOMIC DNA]</scope>
    <source>
        <strain evidence="2 3">CCM 7415</strain>
    </source>
</reference>
<gene>
    <name evidence="2" type="ORF">ACFFHW_06245</name>
</gene>
<dbReference type="EMBL" id="JBHLVX010000022">
    <property type="protein sequence ID" value="MFC0267597.1"/>
    <property type="molecule type" value="Genomic_DNA"/>
</dbReference>
<evidence type="ECO:0000313" key="2">
    <source>
        <dbReference type="EMBL" id="MFC0267597.1"/>
    </source>
</evidence>
<feature type="transmembrane region" description="Helical" evidence="1">
    <location>
        <begin position="67"/>
        <end position="91"/>
    </location>
</feature>
<proteinExistence type="predicted"/>
<name>A0ABV6G3L2_9GAMM</name>
<feature type="transmembrane region" description="Helical" evidence="1">
    <location>
        <begin position="36"/>
        <end position="55"/>
    </location>
</feature>
<evidence type="ECO:0008006" key="4">
    <source>
        <dbReference type="Google" id="ProtNLM"/>
    </source>
</evidence>
<keyword evidence="1" id="KW-0472">Membrane</keyword>
<keyword evidence="1" id="KW-1133">Transmembrane helix</keyword>
<dbReference type="Proteomes" id="UP001589814">
    <property type="component" value="Unassembled WGS sequence"/>
</dbReference>
<accession>A0ABV6G3L2</accession>
<protein>
    <recommendedName>
        <fullName evidence="4">AI-2E family transporter</fullName>
    </recommendedName>
</protein>
<evidence type="ECO:0000313" key="3">
    <source>
        <dbReference type="Proteomes" id="UP001589814"/>
    </source>
</evidence>
<organism evidence="2 3">
    <name type="scientific">Kushneria aurantia</name>
    <dbReference type="NCBI Taxonomy" id="504092"/>
    <lineage>
        <taxon>Bacteria</taxon>
        <taxon>Pseudomonadati</taxon>
        <taxon>Pseudomonadota</taxon>
        <taxon>Gammaproteobacteria</taxon>
        <taxon>Oceanospirillales</taxon>
        <taxon>Halomonadaceae</taxon>
        <taxon>Kushneria</taxon>
    </lineage>
</organism>
<feature type="transmembrane region" description="Helical" evidence="1">
    <location>
        <begin position="12"/>
        <end position="30"/>
    </location>
</feature>
<evidence type="ECO:0000256" key="1">
    <source>
        <dbReference type="SAM" id="Phobius"/>
    </source>
</evidence>
<keyword evidence="3" id="KW-1185">Reference proteome</keyword>
<sequence>MSQSIEGRGRRTPAKLVWLLLVLAWGAFMVPRVGTGVLLGWPLNLAAFCLAIVVIARGGRLVGGIQLALSVVVSPLVYLLGLLLLGLIGAFNTEVEVEFHALPPPREQQPAPPPATGLQRTSLVVIRAQPQASL</sequence>
<keyword evidence="1" id="KW-0812">Transmembrane</keyword>
<comment type="caution">
    <text evidence="2">The sequence shown here is derived from an EMBL/GenBank/DDBJ whole genome shotgun (WGS) entry which is preliminary data.</text>
</comment>
<dbReference type="RefSeq" id="WP_019950571.1">
    <property type="nucleotide sequence ID" value="NZ_JBHLVX010000022.1"/>
</dbReference>